<reference evidence="3 4" key="1">
    <citation type="submission" date="2018-08" db="EMBL/GenBank/DDBJ databases">
        <title>Erythrobacter zhengii sp.nov., a bacterium isolated from deep-sea sediment.</title>
        <authorList>
            <person name="Fang C."/>
            <person name="Wu Y.-H."/>
            <person name="Sun C."/>
            <person name="Wang H."/>
            <person name="Cheng H."/>
            <person name="Meng F.-X."/>
            <person name="Wang C.-S."/>
            <person name="Xu X.-W."/>
        </authorList>
    </citation>
    <scope>NUCLEOTIDE SEQUENCE [LARGE SCALE GENOMIC DNA]</scope>
    <source>
        <strain evidence="3 4">CCTCC AB 2015396</strain>
    </source>
</reference>
<feature type="domain" description="YspA cpYpsA-related SLOG" evidence="2">
    <location>
        <begin position="204"/>
        <end position="265"/>
    </location>
</feature>
<dbReference type="OrthoDB" id="9806973at2"/>
<keyword evidence="4" id="KW-1185">Reference proteome</keyword>
<keyword evidence="1" id="KW-0175">Coiled coil</keyword>
<gene>
    <name evidence="3" type="ORF">D2V17_11415</name>
</gene>
<protein>
    <submittedName>
        <fullName evidence="3">DUF2493 domain-containing protein</fullName>
    </submittedName>
</protein>
<evidence type="ECO:0000313" key="4">
    <source>
        <dbReference type="Proteomes" id="UP000265366"/>
    </source>
</evidence>
<evidence type="ECO:0000313" key="3">
    <source>
        <dbReference type="EMBL" id="RIV84871.1"/>
    </source>
</evidence>
<organism evidence="3 4">
    <name type="scientific">Aurantiacibacter xanthus</name>
    <dbReference type="NCBI Taxonomy" id="1784712"/>
    <lineage>
        <taxon>Bacteria</taxon>
        <taxon>Pseudomonadati</taxon>
        <taxon>Pseudomonadota</taxon>
        <taxon>Alphaproteobacteria</taxon>
        <taxon>Sphingomonadales</taxon>
        <taxon>Erythrobacteraceae</taxon>
        <taxon>Aurantiacibacter</taxon>
    </lineage>
</organism>
<accession>A0A3A1P5G0</accession>
<comment type="caution">
    <text evidence="3">The sequence shown here is derived from an EMBL/GenBank/DDBJ whole genome shotgun (WGS) entry which is preliminary data.</text>
</comment>
<dbReference type="InterPro" id="IPR019627">
    <property type="entry name" value="YAcAr"/>
</dbReference>
<dbReference type="RefSeq" id="WP_022684081.1">
    <property type="nucleotide sequence ID" value="NZ_QXFM01000102.1"/>
</dbReference>
<evidence type="ECO:0000259" key="2">
    <source>
        <dbReference type="Pfam" id="PF10686"/>
    </source>
</evidence>
<sequence>MTNTNKGRVSRFADFAEAYAAMTSAQDFPASFTETIAESRLSIIDDPTRDPMPDAELARGCVEDLTAQIFRLLAGTRMESFGQPIAWGIVNSLHYVAKRIKRQEDDAAAELGEMVRVFDPSEVYQSRMEELQQRCQSLAEARAAVETMCNHAANVYFVETGKPFNTIKGSRTGTGLTASQIEGFDYLKAREAEHNAKHYPARPAVLVSGGGDWEDADMIFRRLDMVRARIPHMILFTGKRFKGAEQISTCWAHERGVPIVGFSLNKRGSNDYRAAYRRNEVWNRLDEIVEAMIFQQSKVQEDLARLLRARNVPLHIFRLAEQNNGTGPTDLAALRAEEQRRALA</sequence>
<feature type="coiled-coil region" evidence="1">
    <location>
        <begin position="121"/>
        <end position="148"/>
    </location>
</feature>
<dbReference type="Proteomes" id="UP000265366">
    <property type="component" value="Unassembled WGS sequence"/>
</dbReference>
<dbReference type="AlphaFoldDB" id="A0A3A1P5G0"/>
<name>A0A3A1P5G0_9SPHN</name>
<dbReference type="Pfam" id="PF10686">
    <property type="entry name" value="YAcAr"/>
    <property type="match status" value="1"/>
</dbReference>
<proteinExistence type="predicted"/>
<evidence type="ECO:0000256" key="1">
    <source>
        <dbReference type="SAM" id="Coils"/>
    </source>
</evidence>
<dbReference type="EMBL" id="QXFM01000102">
    <property type="protein sequence ID" value="RIV84871.1"/>
    <property type="molecule type" value="Genomic_DNA"/>
</dbReference>